<accession>A0A1U7NVU0</accession>
<evidence type="ECO:0000313" key="1">
    <source>
        <dbReference type="EMBL" id="OLV17017.1"/>
    </source>
</evidence>
<reference evidence="1 2" key="1">
    <citation type="submission" date="2017-01" db="EMBL/GenBank/DDBJ databases">
        <title>Genome Analysis of Deinococcus marmoris KOPRI26562.</title>
        <authorList>
            <person name="Kim J.H."/>
            <person name="Oh H.-M."/>
        </authorList>
    </citation>
    <scope>NUCLEOTIDE SEQUENCE [LARGE SCALE GENOMIC DNA]</scope>
    <source>
        <strain evidence="1 2">KOPRI26562</strain>
    </source>
</reference>
<evidence type="ECO:0000313" key="2">
    <source>
        <dbReference type="Proteomes" id="UP000186607"/>
    </source>
</evidence>
<organism evidence="1 2">
    <name type="scientific">Deinococcus marmoris</name>
    <dbReference type="NCBI Taxonomy" id="249408"/>
    <lineage>
        <taxon>Bacteria</taxon>
        <taxon>Thermotogati</taxon>
        <taxon>Deinococcota</taxon>
        <taxon>Deinococci</taxon>
        <taxon>Deinococcales</taxon>
        <taxon>Deinococcaceae</taxon>
        <taxon>Deinococcus</taxon>
    </lineage>
</organism>
<keyword evidence="2" id="KW-1185">Reference proteome</keyword>
<proteinExistence type="predicted"/>
<dbReference type="Proteomes" id="UP000186607">
    <property type="component" value="Unassembled WGS sequence"/>
</dbReference>
<gene>
    <name evidence="1" type="ORF">BOO71_0009865</name>
</gene>
<dbReference type="EMBL" id="MSTI01000115">
    <property type="protein sequence ID" value="OLV17017.1"/>
    <property type="molecule type" value="Genomic_DNA"/>
</dbReference>
<name>A0A1U7NVU0_9DEIO</name>
<comment type="caution">
    <text evidence="1">The sequence shown here is derived from an EMBL/GenBank/DDBJ whole genome shotgun (WGS) entry which is preliminary data.</text>
</comment>
<sequence length="64" mass="6988">MDIGRSLSHVQFNPLFERYRTRTSRARWGIGAAGAQKQAPARFGSVSLSRITPGGGASWNAVKR</sequence>
<dbReference type="STRING" id="249408.BOO71_0009865"/>
<dbReference type="AlphaFoldDB" id="A0A1U7NVU0"/>
<protein>
    <submittedName>
        <fullName evidence="1">Uncharacterized protein</fullName>
    </submittedName>
</protein>